<evidence type="ECO:0000313" key="3">
    <source>
        <dbReference type="Proteomes" id="UP000076837"/>
    </source>
</evidence>
<proteinExistence type="predicted"/>
<accession>A0A163D1A4</accession>
<dbReference type="PANTHER" id="PTHR42791">
    <property type="entry name" value="GNAT FAMILY ACETYLTRANSFERASE"/>
    <property type="match status" value="1"/>
</dbReference>
<name>A0A163D1A4_DIDRA</name>
<dbReference type="Proteomes" id="UP000076837">
    <property type="component" value="Unassembled WGS sequence"/>
</dbReference>
<dbReference type="AlphaFoldDB" id="A0A163D1A4"/>
<organism evidence="2 3">
    <name type="scientific">Didymella rabiei</name>
    <name type="common">Chickpea ascochyta blight fungus</name>
    <name type="synonym">Mycosphaerella rabiei</name>
    <dbReference type="NCBI Taxonomy" id="5454"/>
    <lineage>
        <taxon>Eukaryota</taxon>
        <taxon>Fungi</taxon>
        <taxon>Dikarya</taxon>
        <taxon>Ascomycota</taxon>
        <taxon>Pezizomycotina</taxon>
        <taxon>Dothideomycetes</taxon>
        <taxon>Pleosporomycetidae</taxon>
        <taxon>Pleosporales</taxon>
        <taxon>Pleosporineae</taxon>
        <taxon>Didymellaceae</taxon>
        <taxon>Ascochyta</taxon>
    </lineage>
</organism>
<dbReference type="InterPro" id="IPR052523">
    <property type="entry name" value="Trichothecene_AcTrans"/>
</dbReference>
<dbReference type="STRING" id="5454.A0A163D1A4"/>
<evidence type="ECO:0000313" key="2">
    <source>
        <dbReference type="EMBL" id="KZM22841.1"/>
    </source>
</evidence>
<dbReference type="InterPro" id="IPR016181">
    <property type="entry name" value="Acyl_CoA_acyltransferase"/>
</dbReference>
<dbReference type="InterPro" id="IPR000182">
    <property type="entry name" value="GNAT_dom"/>
</dbReference>
<dbReference type="PANTHER" id="PTHR42791:SF14">
    <property type="entry name" value="N-ACETYLTRANSFERASE DOMAIN-CONTAINING PROTEIN"/>
    <property type="match status" value="1"/>
</dbReference>
<dbReference type="PROSITE" id="PS51186">
    <property type="entry name" value="GNAT"/>
    <property type="match status" value="1"/>
</dbReference>
<dbReference type="GO" id="GO:0016747">
    <property type="term" value="F:acyltransferase activity, transferring groups other than amino-acyl groups"/>
    <property type="evidence" value="ECO:0007669"/>
    <property type="project" value="InterPro"/>
</dbReference>
<dbReference type="Gene3D" id="3.40.630.30">
    <property type="match status" value="1"/>
</dbReference>
<dbReference type="CDD" id="cd04301">
    <property type="entry name" value="NAT_SF"/>
    <property type="match status" value="1"/>
</dbReference>
<evidence type="ECO:0000259" key="1">
    <source>
        <dbReference type="PROSITE" id="PS51186"/>
    </source>
</evidence>
<reference evidence="2 3" key="1">
    <citation type="journal article" date="2016" name="Sci. Rep.">
        <title>Draft genome sequencing and secretome analysis of fungal phytopathogen Ascochyta rabiei provides insight into the necrotrophic effector repertoire.</title>
        <authorList>
            <person name="Verma S."/>
            <person name="Gazara R.K."/>
            <person name="Nizam S."/>
            <person name="Parween S."/>
            <person name="Chattopadhyay D."/>
            <person name="Verma P.K."/>
        </authorList>
    </citation>
    <scope>NUCLEOTIDE SEQUENCE [LARGE SCALE GENOMIC DNA]</scope>
    <source>
        <strain evidence="2 3">ArDII</strain>
    </source>
</reference>
<sequence length="246" mass="27367">MPLELHPLRPADALSYIRIRALAYYGPTHDVLHKGPISEASIFGVAEDRKRDIGAPNVWHWKIVDTDLPPSKDDPEDNGGRTIAIAVWKMMNADGKDERKKEGGELVEHASIPVEVEVKTDSPLGPRFPSFLPPELRLDALASLFDPLDASRGEIMGTENTFFMLNSFATHPDHQGRGAGSLLLDWGTGKADNEGLVTYLDATQVARPVYEKRGFEVRRAVEWDRTKWGGEGKDVHFCMVRQPKSA</sequence>
<feature type="domain" description="N-acetyltransferase" evidence="1">
    <location>
        <begin position="165"/>
        <end position="244"/>
    </location>
</feature>
<dbReference type="SUPFAM" id="SSF55729">
    <property type="entry name" value="Acyl-CoA N-acyltransferases (Nat)"/>
    <property type="match status" value="1"/>
</dbReference>
<keyword evidence="2" id="KW-0808">Transferase</keyword>
<comment type="caution">
    <text evidence="2">The sequence shown here is derived from an EMBL/GenBank/DDBJ whole genome shotgun (WGS) entry which is preliminary data.</text>
</comment>
<gene>
    <name evidence="2" type="ORF">ST47_g6021</name>
</gene>
<keyword evidence="3" id="KW-1185">Reference proteome</keyword>
<dbReference type="EMBL" id="JYNV01000208">
    <property type="protein sequence ID" value="KZM22841.1"/>
    <property type="molecule type" value="Genomic_DNA"/>
</dbReference>
<protein>
    <submittedName>
        <fullName evidence="2">N-acetyltransferase</fullName>
    </submittedName>
</protein>
<dbReference type="Pfam" id="PF13508">
    <property type="entry name" value="Acetyltransf_7"/>
    <property type="match status" value="1"/>
</dbReference>